<protein>
    <recommendedName>
        <fullName evidence="3">Response regulatory domain-containing protein</fullName>
    </recommendedName>
</protein>
<name>A0A6G8Q1Q6_9ACTN</name>
<dbReference type="AlphaFoldDB" id="A0A6G8Q1Q6"/>
<evidence type="ECO:0008006" key="3">
    <source>
        <dbReference type="Google" id="ProtNLM"/>
    </source>
</evidence>
<sequence>MRVLLANEPRAYRDVISGTLEALRPELEILTAEPGELDAEVLRLSPHFVLCSRVTPVVESRAPVWIELYPDQAPGAVVDLRGEREVLPEMRFEKLLSTVDRARLSFVLPA</sequence>
<accession>A0A6G8Q1Q6</accession>
<dbReference type="RefSeq" id="WP_166398065.1">
    <property type="nucleotide sequence ID" value="NZ_CP045121.1"/>
</dbReference>
<evidence type="ECO:0000313" key="1">
    <source>
        <dbReference type="EMBL" id="QIN80396.1"/>
    </source>
</evidence>
<evidence type="ECO:0000313" key="2">
    <source>
        <dbReference type="Proteomes" id="UP000502706"/>
    </source>
</evidence>
<dbReference type="KEGG" id="rmar:GBA65_19850"/>
<gene>
    <name evidence="1" type="ORF">GBA65_19850</name>
</gene>
<dbReference type="EMBL" id="CP045121">
    <property type="protein sequence ID" value="QIN80396.1"/>
    <property type="molecule type" value="Genomic_DNA"/>
</dbReference>
<proteinExistence type="predicted"/>
<reference evidence="1 2" key="1">
    <citation type="submission" date="2019-10" db="EMBL/GenBank/DDBJ databases">
        <title>Rubrobacter sp nov SCSIO 52915 isolated from a deep-sea sediment in the South China Sea.</title>
        <authorList>
            <person name="Chen R.W."/>
        </authorList>
    </citation>
    <scope>NUCLEOTIDE SEQUENCE [LARGE SCALE GENOMIC DNA]</scope>
    <source>
        <strain evidence="1 2">SCSIO 52915</strain>
    </source>
</reference>
<organism evidence="1 2">
    <name type="scientific">Rubrobacter marinus</name>
    <dbReference type="NCBI Taxonomy" id="2653852"/>
    <lineage>
        <taxon>Bacteria</taxon>
        <taxon>Bacillati</taxon>
        <taxon>Actinomycetota</taxon>
        <taxon>Rubrobacteria</taxon>
        <taxon>Rubrobacterales</taxon>
        <taxon>Rubrobacteraceae</taxon>
        <taxon>Rubrobacter</taxon>
    </lineage>
</organism>
<dbReference type="Proteomes" id="UP000502706">
    <property type="component" value="Chromosome"/>
</dbReference>
<keyword evidence="2" id="KW-1185">Reference proteome</keyword>